<dbReference type="KEGG" id="cid:P73_4768"/>
<evidence type="ECO:0000259" key="6">
    <source>
        <dbReference type="Pfam" id="PF00465"/>
    </source>
</evidence>
<dbReference type="Pfam" id="PF25137">
    <property type="entry name" value="ADH_Fe_C"/>
    <property type="match status" value="1"/>
</dbReference>
<feature type="domain" description="Alcohol dehydrogenase iron-type/glycerol dehydrogenase GldA" evidence="6">
    <location>
        <begin position="9"/>
        <end position="175"/>
    </location>
</feature>
<evidence type="ECO:0000259" key="7">
    <source>
        <dbReference type="Pfam" id="PF25137"/>
    </source>
</evidence>
<reference evidence="8 9" key="1">
    <citation type="journal article" date="2014" name="Int. J. Syst. Evol. Microbiol.">
        <title>Celeribacter indicus sp. nov., a polycyclic aromatic hydrocarbon-degrading bacterium from deep-sea sediment and reclassification of Huaishuia halophila as Celeribacter halophilus comb. nov.</title>
        <authorList>
            <person name="Lai Q."/>
            <person name="Cao J."/>
            <person name="Yuan J."/>
            <person name="Li F."/>
            <person name="Shao Z."/>
        </authorList>
    </citation>
    <scope>NUCLEOTIDE SEQUENCE [LARGE SCALE GENOMIC DNA]</scope>
    <source>
        <strain evidence="8">P73</strain>
        <plasmid evidence="9">Plasmid pP73C</plasmid>
    </source>
</reference>
<evidence type="ECO:0000313" key="9">
    <source>
        <dbReference type="Proteomes" id="UP000031521"/>
    </source>
</evidence>
<evidence type="ECO:0000256" key="5">
    <source>
        <dbReference type="ARBA" id="ARBA00049243"/>
    </source>
</evidence>
<name>A0A0B5E1G9_9RHOB</name>
<dbReference type="FunFam" id="3.40.50.1970:FF:000003">
    <property type="entry name" value="Alcohol dehydrogenase, iron-containing"/>
    <property type="match status" value="1"/>
</dbReference>
<dbReference type="SUPFAM" id="SSF56796">
    <property type="entry name" value="Dehydroquinate synthase-like"/>
    <property type="match status" value="1"/>
</dbReference>
<dbReference type="GO" id="GO:0046872">
    <property type="term" value="F:metal ion binding"/>
    <property type="evidence" value="ECO:0007669"/>
    <property type="project" value="InterPro"/>
</dbReference>
<dbReference type="Pfam" id="PF00465">
    <property type="entry name" value="Fe-ADH"/>
    <property type="match status" value="1"/>
</dbReference>
<comment type="cofactor">
    <cofactor evidence="1">
        <name>Fe cation</name>
        <dbReference type="ChEBI" id="CHEBI:24875"/>
    </cofactor>
</comment>
<dbReference type="InterPro" id="IPR018211">
    <property type="entry name" value="ADH_Fe_CS"/>
</dbReference>
<dbReference type="Proteomes" id="UP000031521">
    <property type="component" value="Plasmid pP73C"/>
</dbReference>
<evidence type="ECO:0000256" key="2">
    <source>
        <dbReference type="ARBA" id="ARBA00007358"/>
    </source>
</evidence>
<dbReference type="PANTHER" id="PTHR11496">
    <property type="entry name" value="ALCOHOL DEHYDROGENASE"/>
    <property type="match status" value="1"/>
</dbReference>
<evidence type="ECO:0000256" key="4">
    <source>
        <dbReference type="ARBA" id="ARBA00023027"/>
    </source>
</evidence>
<keyword evidence="4" id="KW-0520">NAD</keyword>
<dbReference type="EMBL" id="CP004396">
    <property type="protein sequence ID" value="AJE49483.1"/>
    <property type="molecule type" value="Genomic_DNA"/>
</dbReference>
<dbReference type="InterPro" id="IPR001670">
    <property type="entry name" value="ADH_Fe/GldA"/>
</dbReference>
<evidence type="ECO:0000313" key="8">
    <source>
        <dbReference type="EMBL" id="AJE49483.1"/>
    </source>
</evidence>
<dbReference type="PROSITE" id="PS00913">
    <property type="entry name" value="ADH_IRON_1"/>
    <property type="match status" value="1"/>
</dbReference>
<sequence>MALIQYISRIQFDFGAVSLLAEEIARLGLKRPLLVTDKGVAAAGILDRVLDAAKPSQPVVYKGTTENPTEQSLLACLDLWAEQGCDGLIALGGGSPIDLSKAVALLASHGGNLADYNVKTGGSEKIGKVAPQIAIPTAAGTGAEIGRACVMSLLDGSKMVAVNLNMVADTIICDPELTLTLPASLTAATGIDAFSHGVEAAMSTMVNPPAEAIALDCVARAAKWLPVAVQDGQNRQARWEMMMAALEGGMCLQKGLGGAHAMGTPLGELHLHHGRLIGVLLPHIVRFNAEVAQAAQARIRTAAAVPDEMALEDWITDFTRSLGLPTTLGEMGVPTDILPQIATRAEADHLTLTNPRKPIMADYLKMLQSAM</sequence>
<organism evidence="8 9">
    <name type="scientific">Celeribacter indicus</name>
    <dbReference type="NCBI Taxonomy" id="1208324"/>
    <lineage>
        <taxon>Bacteria</taxon>
        <taxon>Pseudomonadati</taxon>
        <taxon>Pseudomonadota</taxon>
        <taxon>Alphaproteobacteria</taxon>
        <taxon>Rhodobacterales</taxon>
        <taxon>Roseobacteraceae</taxon>
        <taxon>Celeribacter</taxon>
    </lineage>
</organism>
<proteinExistence type="inferred from homology"/>
<keyword evidence="8" id="KW-0614">Plasmid</keyword>
<dbReference type="InterPro" id="IPR039697">
    <property type="entry name" value="Alcohol_dehydrogenase_Fe"/>
</dbReference>
<dbReference type="GO" id="GO:0004022">
    <property type="term" value="F:alcohol dehydrogenase (NAD+) activity"/>
    <property type="evidence" value="ECO:0007669"/>
    <property type="project" value="UniProtKB-EC"/>
</dbReference>
<gene>
    <name evidence="8" type="ORF">P73_4768</name>
</gene>
<dbReference type="InterPro" id="IPR056798">
    <property type="entry name" value="ADH_Fe_C"/>
</dbReference>
<dbReference type="AlphaFoldDB" id="A0A0B5E1G9"/>
<dbReference type="PANTHER" id="PTHR11496:SF102">
    <property type="entry name" value="ALCOHOL DEHYDROGENASE 4"/>
    <property type="match status" value="1"/>
</dbReference>
<keyword evidence="9" id="KW-1185">Reference proteome</keyword>
<feature type="domain" description="Fe-containing alcohol dehydrogenase-like C-terminal" evidence="7">
    <location>
        <begin position="186"/>
        <end position="371"/>
    </location>
</feature>
<dbReference type="OrthoDB" id="9815791at2"/>
<protein>
    <submittedName>
        <fullName evidence="8">Alcohol dehydrogenase</fullName>
    </submittedName>
</protein>
<keyword evidence="3" id="KW-0560">Oxidoreductase</keyword>
<comment type="similarity">
    <text evidence="2">Belongs to the iron-containing alcohol dehydrogenase family.</text>
</comment>
<dbReference type="CDD" id="cd14861">
    <property type="entry name" value="Fe-ADH-like"/>
    <property type="match status" value="1"/>
</dbReference>
<dbReference type="Gene3D" id="1.20.1090.10">
    <property type="entry name" value="Dehydroquinate synthase-like - alpha domain"/>
    <property type="match status" value="1"/>
</dbReference>
<evidence type="ECO:0000256" key="3">
    <source>
        <dbReference type="ARBA" id="ARBA00023002"/>
    </source>
</evidence>
<dbReference type="Gene3D" id="3.40.50.1970">
    <property type="match status" value="1"/>
</dbReference>
<geneLocation type="plasmid" evidence="8 9">
    <name>pP73C</name>
</geneLocation>
<dbReference type="RefSeq" id="WP_043872346.1">
    <property type="nucleotide sequence ID" value="NZ_CP004396.1"/>
</dbReference>
<dbReference type="HOGENOM" id="CLU_007207_0_0_5"/>
<comment type="catalytic activity">
    <reaction evidence="5">
        <text>a primary alcohol + NAD(+) = an aldehyde + NADH + H(+)</text>
        <dbReference type="Rhea" id="RHEA:10736"/>
        <dbReference type="ChEBI" id="CHEBI:15378"/>
        <dbReference type="ChEBI" id="CHEBI:15734"/>
        <dbReference type="ChEBI" id="CHEBI:17478"/>
        <dbReference type="ChEBI" id="CHEBI:57540"/>
        <dbReference type="ChEBI" id="CHEBI:57945"/>
        <dbReference type="EC" id="1.1.1.1"/>
    </reaction>
</comment>
<evidence type="ECO:0000256" key="1">
    <source>
        <dbReference type="ARBA" id="ARBA00001962"/>
    </source>
</evidence>
<accession>A0A0B5E1G9</accession>